<reference evidence="1" key="1">
    <citation type="submission" date="2022-04" db="EMBL/GenBank/DDBJ databases">
        <title>Genome of the entomopathogenic fungus Entomophthora muscae.</title>
        <authorList>
            <person name="Elya C."/>
            <person name="Lovett B.R."/>
            <person name="Lee E."/>
            <person name="Macias A.M."/>
            <person name="Hajek A.E."/>
            <person name="De Bivort B.L."/>
            <person name="Kasson M.T."/>
            <person name="De Fine Licht H.H."/>
            <person name="Stajich J.E."/>
        </authorList>
    </citation>
    <scope>NUCLEOTIDE SEQUENCE</scope>
    <source>
        <strain evidence="1">Berkeley</strain>
    </source>
</reference>
<keyword evidence="2" id="KW-1185">Reference proteome</keyword>
<gene>
    <name evidence="1" type="ORF">DSO57_1011466</name>
</gene>
<dbReference type="Proteomes" id="UP001165960">
    <property type="component" value="Unassembled WGS sequence"/>
</dbReference>
<comment type="caution">
    <text evidence="1">The sequence shown here is derived from an EMBL/GenBank/DDBJ whole genome shotgun (WGS) entry which is preliminary data.</text>
</comment>
<dbReference type="EMBL" id="QTSX02005719">
    <property type="protein sequence ID" value="KAJ9058526.1"/>
    <property type="molecule type" value="Genomic_DNA"/>
</dbReference>
<protein>
    <submittedName>
        <fullName evidence="1">Uncharacterized protein</fullName>
    </submittedName>
</protein>
<organism evidence="1 2">
    <name type="scientific">Entomophthora muscae</name>
    <dbReference type="NCBI Taxonomy" id="34485"/>
    <lineage>
        <taxon>Eukaryota</taxon>
        <taxon>Fungi</taxon>
        <taxon>Fungi incertae sedis</taxon>
        <taxon>Zoopagomycota</taxon>
        <taxon>Entomophthoromycotina</taxon>
        <taxon>Entomophthoromycetes</taxon>
        <taxon>Entomophthorales</taxon>
        <taxon>Entomophthoraceae</taxon>
        <taxon>Entomophthora</taxon>
    </lineage>
</organism>
<proteinExistence type="predicted"/>
<evidence type="ECO:0000313" key="1">
    <source>
        <dbReference type="EMBL" id="KAJ9058526.1"/>
    </source>
</evidence>
<name>A0ACC2S8B0_9FUNG</name>
<accession>A0ACC2S8B0</accession>
<sequence>MSSKRKTCPTCDCKLSKEWLDFNKQVIICPSLTCPFPYADDKDLIIVLPKKVRKHNHAGLHKKATDYSKLTEEEKAEISSQCSALLGPECEHTPHVKAELSKYDLLPLPDFEALTSGSPKIEEEEEHFQENALDDSYNTYSPEYCQEFDLRDYEVPTESLVESFEPFF</sequence>
<evidence type="ECO:0000313" key="2">
    <source>
        <dbReference type="Proteomes" id="UP001165960"/>
    </source>
</evidence>